<evidence type="ECO:0000256" key="1">
    <source>
        <dbReference type="ARBA" id="ARBA00022723"/>
    </source>
</evidence>
<evidence type="ECO:0000256" key="2">
    <source>
        <dbReference type="ARBA" id="ARBA00022771"/>
    </source>
</evidence>
<feature type="compositionally biased region" description="Polar residues" evidence="6">
    <location>
        <begin position="346"/>
        <end position="355"/>
    </location>
</feature>
<dbReference type="GO" id="GO:0003677">
    <property type="term" value="F:DNA binding"/>
    <property type="evidence" value="ECO:0007669"/>
    <property type="project" value="UniProtKB-KW"/>
</dbReference>
<organism evidence="8 9">
    <name type="scientific">Apatococcus lobatus</name>
    <dbReference type="NCBI Taxonomy" id="904363"/>
    <lineage>
        <taxon>Eukaryota</taxon>
        <taxon>Viridiplantae</taxon>
        <taxon>Chlorophyta</taxon>
        <taxon>core chlorophytes</taxon>
        <taxon>Trebouxiophyceae</taxon>
        <taxon>Chlorellales</taxon>
        <taxon>Chlorellaceae</taxon>
        <taxon>Apatococcus</taxon>
    </lineage>
</organism>
<reference evidence="8 9" key="1">
    <citation type="journal article" date="2024" name="Nat. Commun.">
        <title>Phylogenomics reveals the evolutionary origins of lichenization in chlorophyte algae.</title>
        <authorList>
            <person name="Puginier C."/>
            <person name="Libourel C."/>
            <person name="Otte J."/>
            <person name="Skaloud P."/>
            <person name="Haon M."/>
            <person name="Grisel S."/>
            <person name="Petersen M."/>
            <person name="Berrin J.G."/>
            <person name="Delaux P.M."/>
            <person name="Dal Grande F."/>
            <person name="Keller J."/>
        </authorList>
    </citation>
    <scope>NUCLEOTIDE SEQUENCE [LARGE SCALE GENOMIC DNA]</scope>
    <source>
        <strain evidence="8 9">SAG 2145</strain>
    </source>
</reference>
<keyword evidence="9" id="KW-1185">Reference proteome</keyword>
<dbReference type="AlphaFoldDB" id="A0AAW1RBR9"/>
<dbReference type="Proteomes" id="UP001438707">
    <property type="component" value="Unassembled WGS sequence"/>
</dbReference>
<dbReference type="InterPro" id="IPR045234">
    <property type="entry name" value="Unkempt-like"/>
</dbReference>
<sequence length="476" mass="52096">MTSATPQQVRCLGHASCGSEPWPASAPGSAQQYLAQSREYPHLQPNTAMAEAWPLMPSAQHQTAETAPLASELNSGVYKTDEFRMYSFKVRRCPKGPAHDWTACPYCHPGEKAKRRDPQKYAYTGITCPDFRKASCKRGDACPYAHGVFECWLHPSRYRTQLCKDGTKCTRDVCFFAHNLRELRTSSLSASLRQDWRPKSFGGGPPSPTAPPLLSSEEGSPRSLGAKPSPNDVELLQNLIPSPGSSYAGCSHLQQAPSSCSSSSLYSQAAETQSLLATGLTQQAQSQLHQQFPQHLLSPQMQQQPPQSQTHLQAFQEMEQAMRLLNLSSLNGYEGSAQKGFHNRAAGTQPSTQHLASVPQAMLHAPAHRRPTHYKSVHCSSPPPTPAPFLAMSSQYSPGRGSKSPMKPASTAERQWLEYLEASGHLPSHDQKPPGPRAPEPTWMEYAMLSRSLSQPPASPGFAQQFIPGPEACVSW</sequence>
<feature type="region of interest" description="Disordered" evidence="6">
    <location>
        <begin position="195"/>
        <end position="233"/>
    </location>
</feature>
<evidence type="ECO:0000256" key="3">
    <source>
        <dbReference type="ARBA" id="ARBA00022833"/>
    </source>
</evidence>
<keyword evidence="2 5" id="KW-0863">Zinc-finger</keyword>
<evidence type="ECO:0000313" key="9">
    <source>
        <dbReference type="Proteomes" id="UP001438707"/>
    </source>
</evidence>
<dbReference type="InterPro" id="IPR000571">
    <property type="entry name" value="Znf_CCCH"/>
</dbReference>
<evidence type="ECO:0000256" key="6">
    <source>
        <dbReference type="SAM" id="MobiDB-lite"/>
    </source>
</evidence>
<keyword evidence="3 5" id="KW-0862">Zinc</keyword>
<dbReference type="EMBL" id="JALJOS010000014">
    <property type="protein sequence ID" value="KAK9831241.1"/>
    <property type="molecule type" value="Genomic_DNA"/>
</dbReference>
<dbReference type="Pfam" id="PF00642">
    <property type="entry name" value="zf-CCCH"/>
    <property type="match status" value="1"/>
</dbReference>
<dbReference type="PROSITE" id="PS50103">
    <property type="entry name" value="ZF_C3H1"/>
    <property type="match status" value="1"/>
</dbReference>
<dbReference type="Gene3D" id="3.30.1370.210">
    <property type="match status" value="1"/>
</dbReference>
<feature type="zinc finger region" description="C3H1-type" evidence="5">
    <location>
        <begin position="122"/>
        <end position="149"/>
    </location>
</feature>
<evidence type="ECO:0000313" key="8">
    <source>
        <dbReference type="EMBL" id="KAK9831241.1"/>
    </source>
</evidence>
<accession>A0AAW1RBR9</accession>
<keyword evidence="1 5" id="KW-0479">Metal-binding</keyword>
<proteinExistence type="predicted"/>
<dbReference type="PANTHER" id="PTHR14493">
    <property type="entry name" value="UNKEMPT FAMILY MEMBER"/>
    <property type="match status" value="1"/>
</dbReference>
<gene>
    <name evidence="8" type="ORF">WJX74_008990</name>
</gene>
<name>A0AAW1RBR9_9CHLO</name>
<dbReference type="InterPro" id="IPR057444">
    <property type="entry name" value="Znf-CCCH_AtC3H23-like"/>
</dbReference>
<feature type="domain" description="C3H1-type" evidence="7">
    <location>
        <begin position="122"/>
        <end position="149"/>
    </location>
</feature>
<comment type="caution">
    <text evidence="8">The sequence shown here is derived from an EMBL/GenBank/DDBJ whole genome shotgun (WGS) entry which is preliminary data.</text>
</comment>
<keyword evidence="4" id="KW-0238">DNA-binding</keyword>
<dbReference type="PANTHER" id="PTHR14493:SF50">
    <property type="entry name" value="RING FINGER PROTEIN UNKEMPT"/>
    <property type="match status" value="1"/>
</dbReference>
<evidence type="ECO:0000256" key="5">
    <source>
        <dbReference type="PROSITE-ProRule" id="PRU00723"/>
    </source>
</evidence>
<evidence type="ECO:0000259" key="7">
    <source>
        <dbReference type="PROSITE" id="PS50103"/>
    </source>
</evidence>
<dbReference type="SMART" id="SM00356">
    <property type="entry name" value="ZnF_C3H1"/>
    <property type="match status" value="2"/>
</dbReference>
<dbReference type="Pfam" id="PF25512">
    <property type="entry name" value="zf-CCCH_AtC3H23"/>
    <property type="match status" value="1"/>
</dbReference>
<evidence type="ECO:0000256" key="4">
    <source>
        <dbReference type="ARBA" id="ARBA00023125"/>
    </source>
</evidence>
<feature type="region of interest" description="Disordered" evidence="6">
    <location>
        <begin position="336"/>
        <end position="356"/>
    </location>
</feature>
<feature type="region of interest" description="Disordered" evidence="6">
    <location>
        <begin position="368"/>
        <end position="411"/>
    </location>
</feature>
<dbReference type="GO" id="GO:0008270">
    <property type="term" value="F:zinc ion binding"/>
    <property type="evidence" value="ECO:0007669"/>
    <property type="project" value="UniProtKB-KW"/>
</dbReference>
<protein>
    <recommendedName>
        <fullName evidence="7">C3H1-type domain-containing protein</fullName>
    </recommendedName>
</protein>